<dbReference type="Proteomes" id="UP000290889">
    <property type="component" value="Chromosome"/>
</dbReference>
<dbReference type="RefSeq" id="WP_129605614.1">
    <property type="nucleotide sequence ID" value="NZ_CP035544.1"/>
</dbReference>
<dbReference type="OrthoDB" id="1467772at2"/>
<feature type="transmembrane region" description="Helical" evidence="1">
    <location>
        <begin position="87"/>
        <end position="106"/>
    </location>
</feature>
<feature type="transmembrane region" description="Helical" evidence="1">
    <location>
        <begin position="65"/>
        <end position="81"/>
    </location>
</feature>
<sequence>MKASIHVSLAVVSFLYLTSCFLNIYIPKSLFFYVFFSTIPAYNFIKQSQKGENQFLRLVLVDKKTLWLSLFSLGCAIYFGLQLGFNTLLGISILALLVIFYTIPLFPSRKNLRHFGILKILIIGLVWTGTTVVLPVLEVLENLDWDVWIESVQRFLVILVLMVPFEIRDLSVDSNEMMTIPQRLGIDKTRRAGILMSLIFLLLTFLKDDLFPFEVYGKALIATSLVALMLRLPKKQSRYFASFWVEALPIFWAGLLYLFIELL</sequence>
<dbReference type="EMBL" id="CP035544">
    <property type="protein sequence ID" value="QBA64894.1"/>
    <property type="molecule type" value="Genomic_DNA"/>
</dbReference>
<evidence type="ECO:0000313" key="3">
    <source>
        <dbReference type="Proteomes" id="UP000290889"/>
    </source>
</evidence>
<proteinExistence type="predicted"/>
<feature type="transmembrane region" description="Helical" evidence="1">
    <location>
        <begin position="118"/>
        <end position="140"/>
    </location>
</feature>
<keyword evidence="1" id="KW-1133">Transmembrane helix</keyword>
<gene>
    <name evidence="2" type="ORF">EQY75_10340</name>
</gene>
<feature type="transmembrane region" description="Helical" evidence="1">
    <location>
        <begin position="30"/>
        <end position="45"/>
    </location>
</feature>
<keyword evidence="3" id="KW-1185">Reference proteome</keyword>
<reference evidence="2 3" key="1">
    <citation type="submission" date="2019-01" db="EMBL/GenBank/DDBJ databases">
        <title>Muriicola soli sp. nov., isolated from soil.</title>
        <authorList>
            <person name="Kang H.J."/>
            <person name="Kim S.B."/>
        </authorList>
    </citation>
    <scope>NUCLEOTIDE SEQUENCE [LARGE SCALE GENOMIC DNA]</scope>
    <source>
        <strain evidence="2 3">MMS17-SY002</strain>
    </source>
</reference>
<keyword evidence="1" id="KW-0812">Transmembrane</keyword>
<feature type="transmembrane region" description="Helical" evidence="1">
    <location>
        <begin position="239"/>
        <end position="260"/>
    </location>
</feature>
<evidence type="ECO:0008006" key="4">
    <source>
        <dbReference type="Google" id="ProtNLM"/>
    </source>
</evidence>
<dbReference type="AlphaFoldDB" id="A0A411EBI6"/>
<evidence type="ECO:0000256" key="1">
    <source>
        <dbReference type="SAM" id="Phobius"/>
    </source>
</evidence>
<name>A0A411EBI6_9FLAO</name>
<dbReference type="KEGG" id="mur:EQY75_10340"/>
<feature type="transmembrane region" description="Helical" evidence="1">
    <location>
        <begin position="7"/>
        <end position="24"/>
    </location>
</feature>
<feature type="transmembrane region" description="Helical" evidence="1">
    <location>
        <begin position="213"/>
        <end position="232"/>
    </location>
</feature>
<accession>A0A411EBI6</accession>
<keyword evidence="1" id="KW-0472">Membrane</keyword>
<evidence type="ECO:0000313" key="2">
    <source>
        <dbReference type="EMBL" id="QBA64894.1"/>
    </source>
</evidence>
<protein>
    <recommendedName>
        <fullName evidence="4">Prenyltransferase</fullName>
    </recommendedName>
</protein>
<organism evidence="2 3">
    <name type="scientific">Muriicola soli</name>
    <dbReference type="NCBI Taxonomy" id="2507538"/>
    <lineage>
        <taxon>Bacteria</taxon>
        <taxon>Pseudomonadati</taxon>
        <taxon>Bacteroidota</taxon>
        <taxon>Flavobacteriia</taxon>
        <taxon>Flavobacteriales</taxon>
        <taxon>Flavobacteriaceae</taxon>
        <taxon>Muriicola</taxon>
    </lineage>
</organism>